<evidence type="ECO:0000256" key="14">
    <source>
        <dbReference type="SAM" id="Coils"/>
    </source>
</evidence>
<feature type="domain" description="AAA" evidence="17">
    <location>
        <begin position="556"/>
        <end position="669"/>
    </location>
</feature>
<evidence type="ECO:0000256" key="2">
    <source>
        <dbReference type="ARBA" id="ARBA00008883"/>
    </source>
</evidence>
<dbReference type="InterPro" id="IPR005702">
    <property type="entry name" value="Wzc-like_C"/>
</dbReference>
<dbReference type="OrthoDB" id="9775724at2"/>
<evidence type="ECO:0000259" key="16">
    <source>
        <dbReference type="Pfam" id="PF02706"/>
    </source>
</evidence>
<dbReference type="InterPro" id="IPR027417">
    <property type="entry name" value="P-loop_NTPase"/>
</dbReference>
<dbReference type="InterPro" id="IPR032807">
    <property type="entry name" value="GNVR"/>
</dbReference>
<evidence type="ECO:0000256" key="7">
    <source>
        <dbReference type="ARBA" id="ARBA00022741"/>
    </source>
</evidence>
<evidence type="ECO:0000256" key="4">
    <source>
        <dbReference type="ARBA" id="ARBA00022519"/>
    </source>
</evidence>
<keyword evidence="6 15" id="KW-0812">Transmembrane</keyword>
<keyword evidence="4" id="KW-0997">Cell inner membrane</keyword>
<dbReference type="SUPFAM" id="SSF52540">
    <property type="entry name" value="P-loop containing nucleoside triphosphate hydrolases"/>
    <property type="match status" value="1"/>
</dbReference>
<keyword evidence="7" id="KW-0547">Nucleotide-binding</keyword>
<dbReference type="GO" id="GO:0042802">
    <property type="term" value="F:identical protein binding"/>
    <property type="evidence" value="ECO:0007669"/>
    <property type="project" value="UniProtKB-ARBA"/>
</dbReference>
<comment type="similarity">
    <text evidence="2">Belongs to the etk/wzc family.</text>
</comment>
<keyword evidence="3" id="KW-1003">Cell membrane</keyword>
<dbReference type="InterPro" id="IPR003856">
    <property type="entry name" value="LPS_length_determ_N"/>
</dbReference>
<evidence type="ECO:0000256" key="3">
    <source>
        <dbReference type="ARBA" id="ARBA00022475"/>
    </source>
</evidence>
<evidence type="ECO:0000256" key="9">
    <source>
        <dbReference type="ARBA" id="ARBA00022840"/>
    </source>
</evidence>
<dbReference type="Pfam" id="PF23607">
    <property type="entry name" value="WZC_N"/>
    <property type="match status" value="1"/>
</dbReference>
<accession>A0A5B8SSI7</accession>
<evidence type="ECO:0000256" key="10">
    <source>
        <dbReference type="ARBA" id="ARBA00022989"/>
    </source>
</evidence>
<dbReference type="GO" id="GO:0004715">
    <property type="term" value="F:non-membrane spanning protein tyrosine kinase activity"/>
    <property type="evidence" value="ECO:0007669"/>
    <property type="project" value="UniProtKB-EC"/>
</dbReference>
<dbReference type="NCBIfam" id="TIGR01007">
    <property type="entry name" value="eps_fam"/>
    <property type="match status" value="1"/>
</dbReference>
<evidence type="ECO:0000313" key="20">
    <source>
        <dbReference type="Proteomes" id="UP000321272"/>
    </source>
</evidence>
<feature type="transmembrane region" description="Helical" evidence="15">
    <location>
        <begin position="31"/>
        <end position="50"/>
    </location>
</feature>
<feature type="domain" description="Tyrosine-protein kinase G-rich" evidence="18">
    <location>
        <begin position="385"/>
        <end position="463"/>
    </location>
</feature>
<dbReference type="RefSeq" id="WP_147185156.1">
    <property type="nucleotide sequence ID" value="NZ_CP042382.1"/>
</dbReference>
<dbReference type="Proteomes" id="UP000321272">
    <property type="component" value="Chromosome"/>
</dbReference>
<keyword evidence="8 19" id="KW-0418">Kinase</keyword>
<evidence type="ECO:0000256" key="1">
    <source>
        <dbReference type="ARBA" id="ARBA00004429"/>
    </source>
</evidence>
<dbReference type="EMBL" id="CP042382">
    <property type="protein sequence ID" value="QEA40082.1"/>
    <property type="molecule type" value="Genomic_DNA"/>
</dbReference>
<keyword evidence="14" id="KW-0175">Coiled coil</keyword>
<feature type="transmembrane region" description="Helical" evidence="15">
    <location>
        <begin position="443"/>
        <end position="466"/>
    </location>
</feature>
<evidence type="ECO:0000256" key="12">
    <source>
        <dbReference type="ARBA" id="ARBA00023137"/>
    </source>
</evidence>
<dbReference type="GO" id="GO:0005886">
    <property type="term" value="C:plasma membrane"/>
    <property type="evidence" value="ECO:0007669"/>
    <property type="project" value="UniProtKB-SubCell"/>
</dbReference>
<evidence type="ECO:0000259" key="18">
    <source>
        <dbReference type="Pfam" id="PF13807"/>
    </source>
</evidence>
<keyword evidence="10 15" id="KW-1133">Transmembrane helix</keyword>
<dbReference type="PANTHER" id="PTHR32309:SF32">
    <property type="entry name" value="TYROSINE-PROTEIN KINASE ETK-RELATED"/>
    <property type="match status" value="1"/>
</dbReference>
<dbReference type="Pfam" id="PF13807">
    <property type="entry name" value="GNVR"/>
    <property type="match status" value="1"/>
</dbReference>
<keyword evidence="11 15" id="KW-0472">Membrane</keyword>
<feature type="domain" description="Polysaccharide chain length determinant N-terminal" evidence="16">
    <location>
        <begin position="17"/>
        <end position="105"/>
    </location>
</feature>
<evidence type="ECO:0000313" key="19">
    <source>
        <dbReference type="EMBL" id="QEA40082.1"/>
    </source>
</evidence>
<dbReference type="FunFam" id="3.40.50.300:FF:000527">
    <property type="entry name" value="Tyrosine-protein kinase etk"/>
    <property type="match status" value="1"/>
</dbReference>
<evidence type="ECO:0000256" key="6">
    <source>
        <dbReference type="ARBA" id="ARBA00022692"/>
    </source>
</evidence>
<evidence type="ECO:0000256" key="5">
    <source>
        <dbReference type="ARBA" id="ARBA00022679"/>
    </source>
</evidence>
<keyword evidence="5 19" id="KW-0808">Transferase</keyword>
<comment type="subcellular location">
    <subcellularLocation>
        <location evidence="1">Cell inner membrane</location>
        <topology evidence="1">Multi-pass membrane protein</topology>
    </subcellularLocation>
</comment>
<evidence type="ECO:0000256" key="8">
    <source>
        <dbReference type="ARBA" id="ARBA00022777"/>
    </source>
</evidence>
<feature type="coiled-coil region" evidence="14">
    <location>
        <begin position="273"/>
        <end position="386"/>
    </location>
</feature>
<gene>
    <name evidence="19" type="ORF">FGL86_14010</name>
</gene>
<reference evidence="19 20" key="1">
    <citation type="submission" date="2019-06" db="EMBL/GenBank/DDBJ databases">
        <title>Genome analyses of bacteria isolated from kimchi.</title>
        <authorList>
            <person name="Lee S."/>
            <person name="Ahn S."/>
            <person name="Roh S."/>
        </authorList>
    </citation>
    <scope>NUCLEOTIDE SEQUENCE [LARGE SCALE GENOMIC DNA]</scope>
    <source>
        <strain evidence="19 20">CBA4606</strain>
    </source>
</reference>
<keyword evidence="12" id="KW-0829">Tyrosine-protein kinase</keyword>
<comment type="catalytic activity">
    <reaction evidence="13">
        <text>L-tyrosyl-[protein] + ATP = O-phospho-L-tyrosyl-[protein] + ADP + H(+)</text>
        <dbReference type="Rhea" id="RHEA:10596"/>
        <dbReference type="Rhea" id="RHEA-COMP:10136"/>
        <dbReference type="Rhea" id="RHEA-COMP:20101"/>
        <dbReference type="ChEBI" id="CHEBI:15378"/>
        <dbReference type="ChEBI" id="CHEBI:30616"/>
        <dbReference type="ChEBI" id="CHEBI:46858"/>
        <dbReference type="ChEBI" id="CHEBI:61978"/>
        <dbReference type="ChEBI" id="CHEBI:456216"/>
    </reaction>
</comment>
<dbReference type="AlphaFoldDB" id="A0A5B8SSI7"/>
<organism evidence="19 20">
    <name type="scientific">Pistricoccus aurantiacus</name>
    <dbReference type="NCBI Taxonomy" id="1883414"/>
    <lineage>
        <taxon>Bacteria</taxon>
        <taxon>Pseudomonadati</taxon>
        <taxon>Pseudomonadota</taxon>
        <taxon>Gammaproteobacteria</taxon>
        <taxon>Oceanospirillales</taxon>
        <taxon>Halomonadaceae</taxon>
        <taxon>Pistricoccus</taxon>
    </lineage>
</organism>
<sequence>MPQTPPASQNPQDENGLNFGYIFGALWDHKALIIALTTITTLISIAYAMIATPVYRSDAVVQVETKSGGLGGSNLSEMLGEQKPESNAHIEILGTRMILGKAAEQVGLTTLIRPTPLPVVGLAQVRYGIDRPRFARGWSSIWSGEYLNISRFKTSQNWIGVPLTLRSLGEGRYELLTPRGESLGKGSQDEPFKSDGSRQDRWIELNVNRLTAPAGAEYTLIKRSELAATKDLQGRFEVTQRGKETGVLELSLTGTDPQQLLDSLNAVAQVYLTQNIERQAAEAEKSLAFLDEQVPQVRESLSEAENRLNRYRANQDSVDLSFETESALSSLVELEKQLNELELVESEMARRFTPSHPQYQTLLEKKEQLQREKEQLESRVGNLPETQQEILRLTRDVEVTQEIYVQLLNRMQELRIAKAGTVGNVRILDDAVIDGMIAPRRSLILAVGLFSGLLLSVCIVLLKLVFNRGVEAPAQLEAIGLPVYATVPLSDEQSKLVTQVKRRRGQQEGAINDLLAVRNPTDLSVEALRGLRTSLHFAMMDATDNRLMITGPAPTVGKSFVSVNLAAVCAQAGQKVLVIDGDMRKGHLHSAFQSGSENGLSELLAGQLELDAAITPSQVAGLDYIPRGTAPPNPSELLMQRRFTQLLDAVSARYDLVIIDTPPILAVTDAAIIGKQVSTALLVTRFAVNPVREVEAAMQRLESSGVVLKGAILNAMERKAATSYGYYGYYNYSYK</sequence>
<name>A0A5B8SSI7_9GAMM</name>
<dbReference type="PANTHER" id="PTHR32309">
    <property type="entry name" value="TYROSINE-PROTEIN KINASE"/>
    <property type="match status" value="1"/>
</dbReference>
<keyword evidence="9" id="KW-0067">ATP-binding</keyword>
<dbReference type="GO" id="GO:0005524">
    <property type="term" value="F:ATP binding"/>
    <property type="evidence" value="ECO:0007669"/>
    <property type="project" value="UniProtKB-KW"/>
</dbReference>
<evidence type="ECO:0000256" key="13">
    <source>
        <dbReference type="ARBA" id="ARBA00053015"/>
    </source>
</evidence>
<dbReference type="CDD" id="cd05387">
    <property type="entry name" value="BY-kinase"/>
    <property type="match status" value="1"/>
</dbReference>
<dbReference type="KEGG" id="paur:FGL86_14010"/>
<dbReference type="EC" id="2.7.10.2" evidence="19"/>
<dbReference type="Pfam" id="PF13614">
    <property type="entry name" value="AAA_31"/>
    <property type="match status" value="1"/>
</dbReference>
<evidence type="ECO:0000259" key="17">
    <source>
        <dbReference type="Pfam" id="PF13614"/>
    </source>
</evidence>
<evidence type="ECO:0000256" key="15">
    <source>
        <dbReference type="SAM" id="Phobius"/>
    </source>
</evidence>
<proteinExistence type="inferred from homology"/>
<keyword evidence="20" id="KW-1185">Reference proteome</keyword>
<dbReference type="Gene3D" id="3.40.50.300">
    <property type="entry name" value="P-loop containing nucleotide triphosphate hydrolases"/>
    <property type="match status" value="1"/>
</dbReference>
<dbReference type="Pfam" id="PF02706">
    <property type="entry name" value="Wzz"/>
    <property type="match status" value="1"/>
</dbReference>
<dbReference type="InterPro" id="IPR050445">
    <property type="entry name" value="Bact_polysacc_biosynth/exp"/>
</dbReference>
<dbReference type="InterPro" id="IPR025669">
    <property type="entry name" value="AAA_dom"/>
</dbReference>
<evidence type="ECO:0000256" key="11">
    <source>
        <dbReference type="ARBA" id="ARBA00023136"/>
    </source>
</evidence>
<protein>
    <submittedName>
        <fullName evidence="19">Polysaccharide biosynthesis tyrosine autokinase</fullName>
        <ecNumber evidence="19">2.7.10.2</ecNumber>
    </submittedName>
</protein>